<evidence type="ECO:0000256" key="2">
    <source>
        <dbReference type="ARBA" id="ARBA00023125"/>
    </source>
</evidence>
<evidence type="ECO:0000256" key="3">
    <source>
        <dbReference type="ARBA" id="ARBA00023163"/>
    </source>
</evidence>
<dbReference type="STRING" id="538381.GCA_001696535_02014"/>
<sequence length="335" mass="36004">MKNDLDTPKLRDVAQAAGVSVITASRCISNPERVSEKTRTKVLRVAEQLGYIPNRLAAGLVSSRSMAVGVVLPTIANPIHSVLLEALARELEPFGYHTLLGTTDYDRDKECEVIRTLLAHKIDAIALVGKAQSETTRKLLGAARIPVAELFELYDEPLDINVGLSNYEAGAALARFLLAKGRQRIAYVIHSQIDDSRMMSRLEGFRTAACAKPGVRMEIFRDSSKPGDLKESVIGTILSSMPDADAIVCSGHQAAVTAICTLRSQGISVPSAIAVTGFGDSPASCWVQPSLTTVSYPMSEIGANAGQLLLARLRGEELENSQADLGFRIIERGST</sequence>
<feature type="domain" description="HTH lacI-type" evidence="4">
    <location>
        <begin position="8"/>
        <end position="62"/>
    </location>
</feature>
<reference evidence="5 6" key="1">
    <citation type="submission" date="2017-08" db="EMBL/GenBank/DDBJ databases">
        <authorList>
            <person name="de Groot N.N."/>
        </authorList>
    </citation>
    <scope>NUCLEOTIDE SEQUENCE [LARGE SCALE GENOMIC DNA]</scope>
    <source>
        <strain evidence="5 6">USBA 352</strain>
    </source>
</reference>
<dbReference type="InterPro" id="IPR046335">
    <property type="entry name" value="LacI/GalR-like_sensor"/>
</dbReference>
<keyword evidence="3" id="KW-0804">Transcription</keyword>
<dbReference type="EMBL" id="OBML01000005">
    <property type="protein sequence ID" value="SOC07038.1"/>
    <property type="molecule type" value="Genomic_DNA"/>
</dbReference>
<protein>
    <submittedName>
        <fullName evidence="5">Transcriptional regulator, LacI family</fullName>
    </submittedName>
</protein>
<dbReference type="SUPFAM" id="SSF53822">
    <property type="entry name" value="Periplasmic binding protein-like I"/>
    <property type="match status" value="1"/>
</dbReference>
<evidence type="ECO:0000256" key="1">
    <source>
        <dbReference type="ARBA" id="ARBA00023015"/>
    </source>
</evidence>
<dbReference type="AlphaFoldDB" id="A0A285SM19"/>
<dbReference type="PROSITE" id="PS50932">
    <property type="entry name" value="HTH_LACI_2"/>
    <property type="match status" value="1"/>
</dbReference>
<dbReference type="Pfam" id="PF13377">
    <property type="entry name" value="Peripla_BP_3"/>
    <property type="match status" value="1"/>
</dbReference>
<keyword evidence="2" id="KW-0238">DNA-binding</keyword>
<dbReference type="SMART" id="SM00354">
    <property type="entry name" value="HTH_LACI"/>
    <property type="match status" value="1"/>
</dbReference>
<dbReference type="Gene3D" id="1.10.260.40">
    <property type="entry name" value="lambda repressor-like DNA-binding domains"/>
    <property type="match status" value="1"/>
</dbReference>
<dbReference type="Gene3D" id="3.40.50.2300">
    <property type="match status" value="2"/>
</dbReference>
<dbReference type="GO" id="GO:0000976">
    <property type="term" value="F:transcription cis-regulatory region binding"/>
    <property type="evidence" value="ECO:0007669"/>
    <property type="project" value="TreeGrafter"/>
</dbReference>
<evidence type="ECO:0000313" key="5">
    <source>
        <dbReference type="EMBL" id="SOC07038.1"/>
    </source>
</evidence>
<dbReference type="GO" id="GO:0003700">
    <property type="term" value="F:DNA-binding transcription factor activity"/>
    <property type="evidence" value="ECO:0007669"/>
    <property type="project" value="TreeGrafter"/>
</dbReference>
<dbReference type="RefSeq" id="WP_067219248.1">
    <property type="nucleotide sequence ID" value="NZ_MBQE01000002.1"/>
</dbReference>
<dbReference type="SUPFAM" id="SSF47413">
    <property type="entry name" value="lambda repressor-like DNA-binding domains"/>
    <property type="match status" value="1"/>
</dbReference>
<organism evidence="5 6">
    <name type="scientific">Stappia indica</name>
    <dbReference type="NCBI Taxonomy" id="538381"/>
    <lineage>
        <taxon>Bacteria</taxon>
        <taxon>Pseudomonadati</taxon>
        <taxon>Pseudomonadota</taxon>
        <taxon>Alphaproteobacteria</taxon>
        <taxon>Hyphomicrobiales</taxon>
        <taxon>Stappiaceae</taxon>
        <taxon>Stappia</taxon>
    </lineage>
</organism>
<dbReference type="CDD" id="cd01392">
    <property type="entry name" value="HTH_LacI"/>
    <property type="match status" value="1"/>
</dbReference>
<evidence type="ECO:0000313" key="6">
    <source>
        <dbReference type="Proteomes" id="UP000219331"/>
    </source>
</evidence>
<dbReference type="InterPro" id="IPR010982">
    <property type="entry name" value="Lambda_DNA-bd_dom_sf"/>
</dbReference>
<keyword evidence="1" id="KW-0805">Transcription regulation</keyword>
<name>A0A285SM19_9HYPH</name>
<proteinExistence type="predicted"/>
<dbReference type="Pfam" id="PF00356">
    <property type="entry name" value="LacI"/>
    <property type="match status" value="1"/>
</dbReference>
<evidence type="ECO:0000259" key="4">
    <source>
        <dbReference type="PROSITE" id="PS50932"/>
    </source>
</evidence>
<dbReference type="PANTHER" id="PTHR30146">
    <property type="entry name" value="LACI-RELATED TRANSCRIPTIONAL REPRESSOR"/>
    <property type="match status" value="1"/>
</dbReference>
<keyword evidence="6" id="KW-1185">Reference proteome</keyword>
<accession>A0A285SM19</accession>
<dbReference type="CDD" id="cd01575">
    <property type="entry name" value="PBP1_GntR"/>
    <property type="match status" value="1"/>
</dbReference>
<dbReference type="InterPro" id="IPR000843">
    <property type="entry name" value="HTH_LacI"/>
</dbReference>
<dbReference type="OrthoDB" id="7170131at2"/>
<dbReference type="InterPro" id="IPR028082">
    <property type="entry name" value="Peripla_BP_I"/>
</dbReference>
<gene>
    <name evidence="5" type="ORF">SAMN05421512_105277</name>
</gene>
<dbReference type="Proteomes" id="UP000219331">
    <property type="component" value="Unassembled WGS sequence"/>
</dbReference>
<dbReference type="PANTHER" id="PTHR30146:SF33">
    <property type="entry name" value="TRANSCRIPTIONAL REGULATOR"/>
    <property type="match status" value="1"/>
</dbReference>